<dbReference type="PANTHER" id="PTHR42905:SF16">
    <property type="entry name" value="CARBOXYPHOSPHONOENOLPYRUVATE PHOSPHONOMUTASE-LIKE PROTEIN (AFU_ORTHOLOGUE AFUA_5G07230)"/>
    <property type="match status" value="1"/>
</dbReference>
<dbReference type="InterPro" id="IPR039556">
    <property type="entry name" value="ICL/PEPM"/>
</dbReference>
<dbReference type="Pfam" id="PF13714">
    <property type="entry name" value="PEP_mutase"/>
    <property type="match status" value="1"/>
</dbReference>
<reference evidence="1 2" key="1">
    <citation type="submission" date="2023-03" db="EMBL/GenBank/DDBJ databases">
        <authorList>
            <person name="Kaur S."/>
            <person name="Espinosa-Saiz D."/>
            <person name="Velazquez E."/>
            <person name="Menendez E."/>
            <person name="diCenzo G.C."/>
        </authorList>
    </citation>
    <scope>NUCLEOTIDE SEQUENCE [LARGE SCALE GENOMIC DNA]</scope>
    <source>
        <strain evidence="1 2">LMG 27395</strain>
    </source>
</reference>
<dbReference type="InterPro" id="IPR040442">
    <property type="entry name" value="Pyrv_kinase-like_dom_sf"/>
</dbReference>
<dbReference type="EMBL" id="CP120371">
    <property type="protein sequence ID" value="WEX83173.1"/>
    <property type="molecule type" value="Genomic_DNA"/>
</dbReference>
<dbReference type="SUPFAM" id="SSF51621">
    <property type="entry name" value="Phosphoenolpyruvate/pyruvate domain"/>
    <property type="match status" value="1"/>
</dbReference>
<dbReference type="RefSeq" id="WP_280733979.1">
    <property type="nucleotide sequence ID" value="NZ_CP120368.1"/>
</dbReference>
<dbReference type="Proteomes" id="UP001235547">
    <property type="component" value="Chromosome 1"/>
</dbReference>
<evidence type="ECO:0000313" key="1">
    <source>
        <dbReference type="EMBL" id="WEX83173.1"/>
    </source>
</evidence>
<dbReference type="Gene3D" id="3.20.20.60">
    <property type="entry name" value="Phosphoenolpyruvate-binding domains"/>
    <property type="match status" value="1"/>
</dbReference>
<accession>A0ABY8D2D7</accession>
<name>A0ABY8D2D7_9HYPH</name>
<sequence>MANQTSKHQAFRALHARPGAFVIPNPWDAGSARILAALGFEALATTSAGFAFSIGRRDSAAALSREAVLQNARSIVGATDLPVSADLEDGFGADPECCAVTISLAAEVGLVGGSIEDATGDPADPVFEFNLAVERVAAAAEEARKHPFILTARAENFLHGRLDLDDTVRRLLAFEEAGADVLYAPGLPSLEAIRTVCSSVNRPVNVVMGLAGQTFTVKQLQELGVKRISVGGSFARAALAGLMRAAREVKEHGTFTYSRDAMPAGEAASYMLDVKR</sequence>
<dbReference type="PANTHER" id="PTHR42905">
    <property type="entry name" value="PHOSPHOENOLPYRUVATE CARBOXYLASE"/>
    <property type="match status" value="1"/>
</dbReference>
<dbReference type="CDD" id="cd00377">
    <property type="entry name" value="ICL_PEPM"/>
    <property type="match status" value="1"/>
</dbReference>
<dbReference type="Gene3D" id="6.10.250.2750">
    <property type="match status" value="1"/>
</dbReference>
<keyword evidence="2" id="KW-1185">Reference proteome</keyword>
<evidence type="ECO:0000313" key="2">
    <source>
        <dbReference type="Proteomes" id="UP001235547"/>
    </source>
</evidence>
<dbReference type="InterPro" id="IPR015813">
    <property type="entry name" value="Pyrv/PenolPyrv_kinase-like_dom"/>
</dbReference>
<gene>
    <name evidence="1" type="ORF">PYH38_005535</name>
</gene>
<proteinExistence type="predicted"/>
<protein>
    <submittedName>
        <fullName evidence="1">Oxaloacetate decarboxylase</fullName>
    </submittedName>
</protein>
<organism evidence="1 2">
    <name type="scientific">Sinorhizobium numidicum</name>
    <dbReference type="NCBI Taxonomy" id="680248"/>
    <lineage>
        <taxon>Bacteria</taxon>
        <taxon>Pseudomonadati</taxon>
        <taxon>Pseudomonadota</taxon>
        <taxon>Alphaproteobacteria</taxon>
        <taxon>Hyphomicrobiales</taxon>
        <taxon>Rhizobiaceae</taxon>
        <taxon>Sinorhizobium/Ensifer group</taxon>
        <taxon>Sinorhizobium</taxon>
    </lineage>
</organism>